<keyword evidence="3" id="KW-1185">Reference proteome</keyword>
<feature type="signal peptide" evidence="1">
    <location>
        <begin position="1"/>
        <end position="19"/>
    </location>
</feature>
<protein>
    <submittedName>
        <fullName evidence="2">Uncharacterized protein</fullName>
    </submittedName>
</protein>
<keyword evidence="1" id="KW-0732">Signal</keyword>
<dbReference type="AlphaFoldDB" id="A0AAD6S3T7"/>
<evidence type="ECO:0000256" key="1">
    <source>
        <dbReference type="SAM" id="SignalP"/>
    </source>
</evidence>
<comment type="caution">
    <text evidence="2">The sequence shown here is derived from an EMBL/GenBank/DDBJ whole genome shotgun (WGS) entry which is preliminary data.</text>
</comment>
<accession>A0AAD6S3T7</accession>
<name>A0AAD6S3T7_9AGAR</name>
<reference evidence="2" key="1">
    <citation type="submission" date="2023-03" db="EMBL/GenBank/DDBJ databases">
        <title>Massive genome expansion in bonnet fungi (Mycena s.s.) driven by repeated elements and novel gene families across ecological guilds.</title>
        <authorList>
            <consortium name="Lawrence Berkeley National Laboratory"/>
            <person name="Harder C.B."/>
            <person name="Miyauchi S."/>
            <person name="Viragh M."/>
            <person name="Kuo A."/>
            <person name="Thoen E."/>
            <person name="Andreopoulos B."/>
            <person name="Lu D."/>
            <person name="Skrede I."/>
            <person name="Drula E."/>
            <person name="Henrissat B."/>
            <person name="Morin E."/>
            <person name="Kohler A."/>
            <person name="Barry K."/>
            <person name="LaButti K."/>
            <person name="Morin E."/>
            <person name="Salamov A."/>
            <person name="Lipzen A."/>
            <person name="Mereny Z."/>
            <person name="Hegedus B."/>
            <person name="Baldrian P."/>
            <person name="Stursova M."/>
            <person name="Weitz H."/>
            <person name="Taylor A."/>
            <person name="Grigoriev I.V."/>
            <person name="Nagy L.G."/>
            <person name="Martin F."/>
            <person name="Kauserud H."/>
        </authorList>
    </citation>
    <scope>NUCLEOTIDE SEQUENCE</scope>
    <source>
        <strain evidence="2">CBHHK200</strain>
    </source>
</reference>
<dbReference type="Proteomes" id="UP001218188">
    <property type="component" value="Unassembled WGS sequence"/>
</dbReference>
<sequence>MRFIYAALAAAAAHTAASSAVPAVLKTRVTPNQGSCIGYGKDIGVYDGTWPSSSPGSVVLILFCLLKTPRRFVCGVSTLATPDLSSTGASAERTRTYPTGRRVIFAASSVHPYMPEKLQAPHRYPHWV</sequence>
<feature type="chain" id="PRO_5042109252" evidence="1">
    <location>
        <begin position="20"/>
        <end position="128"/>
    </location>
</feature>
<dbReference type="EMBL" id="JARJCM010000266">
    <property type="protein sequence ID" value="KAJ7020355.1"/>
    <property type="molecule type" value="Genomic_DNA"/>
</dbReference>
<organism evidence="2 3">
    <name type="scientific">Mycena alexandri</name>
    <dbReference type="NCBI Taxonomy" id="1745969"/>
    <lineage>
        <taxon>Eukaryota</taxon>
        <taxon>Fungi</taxon>
        <taxon>Dikarya</taxon>
        <taxon>Basidiomycota</taxon>
        <taxon>Agaricomycotina</taxon>
        <taxon>Agaricomycetes</taxon>
        <taxon>Agaricomycetidae</taxon>
        <taxon>Agaricales</taxon>
        <taxon>Marasmiineae</taxon>
        <taxon>Mycenaceae</taxon>
        <taxon>Mycena</taxon>
    </lineage>
</organism>
<proteinExistence type="predicted"/>
<gene>
    <name evidence="2" type="ORF">C8F04DRAFT_1196728</name>
</gene>
<evidence type="ECO:0000313" key="2">
    <source>
        <dbReference type="EMBL" id="KAJ7020355.1"/>
    </source>
</evidence>
<evidence type="ECO:0000313" key="3">
    <source>
        <dbReference type="Proteomes" id="UP001218188"/>
    </source>
</evidence>